<comment type="similarity">
    <text evidence="1">Belongs to the AAA ATPase family.</text>
</comment>
<dbReference type="CDD" id="cd19481">
    <property type="entry name" value="RecA-like_protease"/>
    <property type="match status" value="1"/>
</dbReference>
<evidence type="ECO:0000256" key="2">
    <source>
        <dbReference type="ARBA" id="ARBA00022741"/>
    </source>
</evidence>
<dbReference type="Pfam" id="PF00004">
    <property type="entry name" value="AAA"/>
    <property type="match status" value="1"/>
</dbReference>
<dbReference type="EMBL" id="CP000384">
    <property type="protein sequence ID" value="ABG07579.1"/>
    <property type="molecule type" value="Genomic_DNA"/>
</dbReference>
<gene>
    <name evidence="5" type="ordered locus">Mmcs_1467</name>
</gene>
<dbReference type="AlphaFoldDB" id="A0A5Q5BH89"/>
<dbReference type="InterPro" id="IPR027417">
    <property type="entry name" value="P-loop_NTPase"/>
</dbReference>
<dbReference type="InterPro" id="IPR003593">
    <property type="entry name" value="AAA+_ATPase"/>
</dbReference>
<evidence type="ECO:0000313" key="5">
    <source>
        <dbReference type="EMBL" id="ABG07579.1"/>
    </source>
</evidence>
<dbReference type="KEGG" id="mmc:Mmcs_1467"/>
<sequence>MIRRASSCEEGVMARSDLVIDLVEAQQRGDVARFRMLVEAIIAEERGNQHHLVADRLSELITTAGARSLLARDDSARQVADLVTEIVPKRRLSEVQMAPAVAAAVTEIIEEHHRSELLRSHGLEPRNRVLLEGPPGNGKTSLAEALAAELMVPFYAVRYEGVVSSFLGETTSRIDHVFEFARTRRCVLFFDEFDTIAKERADAHETGEIKRVVSTLLLQIDRLPSHVVAVCATNHGELLDRAAWRRFQVRLTLSAPSRAQATEFLEQLRVRLGGNLGMAPRTLADKLASSSYAEIEEFALDVMRRYVLSLPDGRVEDVVRERLKQRTATREM</sequence>
<dbReference type="InterPro" id="IPR050221">
    <property type="entry name" value="26S_Proteasome_ATPase"/>
</dbReference>
<organism evidence="5">
    <name type="scientific">Mycobacterium sp. (strain MCS)</name>
    <dbReference type="NCBI Taxonomy" id="164756"/>
    <lineage>
        <taxon>Bacteria</taxon>
        <taxon>Bacillati</taxon>
        <taxon>Actinomycetota</taxon>
        <taxon>Actinomycetes</taxon>
        <taxon>Mycobacteriales</taxon>
        <taxon>Mycobacteriaceae</taxon>
        <taxon>Mycobacterium</taxon>
    </lineage>
</organism>
<keyword evidence="3" id="KW-0067">ATP-binding</keyword>
<dbReference type="GO" id="GO:0016887">
    <property type="term" value="F:ATP hydrolysis activity"/>
    <property type="evidence" value="ECO:0007669"/>
    <property type="project" value="InterPro"/>
</dbReference>
<proteinExistence type="inferred from homology"/>
<name>A0A5Q5BH89_MYCSS</name>
<feature type="domain" description="AAA+ ATPase" evidence="4">
    <location>
        <begin position="125"/>
        <end position="257"/>
    </location>
</feature>
<dbReference type="InterPro" id="IPR003959">
    <property type="entry name" value="ATPase_AAA_core"/>
</dbReference>
<keyword evidence="2" id="KW-0547">Nucleotide-binding</keyword>
<dbReference type="Gene3D" id="3.40.50.300">
    <property type="entry name" value="P-loop containing nucleotide triphosphate hydrolases"/>
    <property type="match status" value="1"/>
</dbReference>
<dbReference type="GO" id="GO:0005524">
    <property type="term" value="F:ATP binding"/>
    <property type="evidence" value="ECO:0007669"/>
    <property type="project" value="UniProtKB-KW"/>
</dbReference>
<protein>
    <submittedName>
        <fullName evidence="5">AAA ATPase, central region</fullName>
    </submittedName>
</protein>
<evidence type="ECO:0000256" key="1">
    <source>
        <dbReference type="ARBA" id="ARBA00006914"/>
    </source>
</evidence>
<dbReference type="SUPFAM" id="SSF52540">
    <property type="entry name" value="P-loop containing nucleoside triphosphate hydrolases"/>
    <property type="match status" value="1"/>
</dbReference>
<accession>A0A5Q5BH89</accession>
<dbReference type="PANTHER" id="PTHR23073">
    <property type="entry name" value="26S PROTEASOME REGULATORY SUBUNIT"/>
    <property type="match status" value="1"/>
</dbReference>
<dbReference type="SMART" id="SM00382">
    <property type="entry name" value="AAA"/>
    <property type="match status" value="1"/>
</dbReference>
<evidence type="ECO:0000256" key="3">
    <source>
        <dbReference type="ARBA" id="ARBA00022840"/>
    </source>
</evidence>
<reference evidence="5" key="1">
    <citation type="submission" date="2006-06" db="EMBL/GenBank/DDBJ databases">
        <title>Complete sequence of chromosome of Mycobacterium sp. MCS.</title>
        <authorList>
            <consortium name="US DOE Joint Genome Institute"/>
            <person name="Copeland A."/>
            <person name="Lucas S."/>
            <person name="Lapidus A."/>
            <person name="Barry K."/>
            <person name="Detter J.C."/>
            <person name="Glavina del Rio T."/>
            <person name="Hammon N."/>
            <person name="Israni S."/>
            <person name="Dalin E."/>
            <person name="Tice H."/>
            <person name="Pitluck S."/>
            <person name="Martinez M."/>
            <person name="Schmutz J."/>
            <person name="Larimer F."/>
            <person name="Land M."/>
            <person name="Hauser L."/>
            <person name="Kyrpides N."/>
            <person name="Kim E."/>
            <person name="Miller C.D."/>
            <person name="Hughes J.E."/>
            <person name="Anderson A.J."/>
            <person name="Sims R.C."/>
            <person name="Richardson P."/>
        </authorList>
    </citation>
    <scope>NUCLEOTIDE SEQUENCE [LARGE SCALE GENOMIC DNA]</scope>
    <source>
        <strain evidence="5">MCS</strain>
    </source>
</reference>
<evidence type="ECO:0000259" key="4">
    <source>
        <dbReference type="SMART" id="SM00382"/>
    </source>
</evidence>